<dbReference type="InterPro" id="IPR035985">
    <property type="entry name" value="Ubiquitin-activating_enz"/>
</dbReference>
<name>A0ABS4G2Z8_9CLOT</name>
<dbReference type="PANTHER" id="PTHR43267">
    <property type="entry name" value="TRNA THREONYLCARBAMOYLADENOSINE DEHYDRATASE"/>
    <property type="match status" value="1"/>
</dbReference>
<evidence type="ECO:0000313" key="4">
    <source>
        <dbReference type="Proteomes" id="UP001519271"/>
    </source>
</evidence>
<dbReference type="PANTHER" id="PTHR43267:SF1">
    <property type="entry name" value="TRNA THREONYLCARBAMOYLADENOSINE DEHYDRATASE"/>
    <property type="match status" value="1"/>
</dbReference>
<comment type="caution">
    <text evidence="3">The sequence shown here is derived from an EMBL/GenBank/DDBJ whole genome shotgun (WGS) entry which is preliminary data.</text>
</comment>
<protein>
    <submittedName>
        <fullName evidence="3">tRNA A37 threonylcarbamoyladenosine dehydratase</fullName>
    </submittedName>
</protein>
<dbReference type="InterPro" id="IPR045886">
    <property type="entry name" value="ThiF/MoeB/HesA"/>
</dbReference>
<feature type="region of interest" description="Disordered" evidence="1">
    <location>
        <begin position="196"/>
        <end position="219"/>
    </location>
</feature>
<evidence type="ECO:0000313" key="3">
    <source>
        <dbReference type="EMBL" id="MBP1918914.1"/>
    </source>
</evidence>
<sequence>MKQELQRTRMLIGDEGLDKLMDSKVCLLGLGGVGGAAFEALVRGGIGTVVAIDNDIVTISNLNRQTIATYSTIGKPKVTAAFERAQDMNRHCRVIPVEAFLTPENISEYIPSDSDYVIDAIDNVSAKLAAIEFCKDKGIRIISAMGTGNKFDPSMLKVMDINDTSMCPLAKVMRRELKKRGVIKLKVVASLEKPQEPRSFDEGLDGPESLLKSKRRTPGSTSFVPPVAGMIMASVVIREILGIYE</sequence>
<organism evidence="3 4">
    <name type="scientific">Youngiibacter multivorans</name>
    <dbReference type="NCBI Taxonomy" id="937251"/>
    <lineage>
        <taxon>Bacteria</taxon>
        <taxon>Bacillati</taxon>
        <taxon>Bacillota</taxon>
        <taxon>Clostridia</taxon>
        <taxon>Eubacteriales</taxon>
        <taxon>Clostridiaceae</taxon>
        <taxon>Youngiibacter</taxon>
    </lineage>
</organism>
<dbReference type="EMBL" id="JAGGKC010000009">
    <property type="protein sequence ID" value="MBP1918914.1"/>
    <property type="molecule type" value="Genomic_DNA"/>
</dbReference>
<keyword evidence="4" id="KW-1185">Reference proteome</keyword>
<feature type="domain" description="THIF-type NAD/FAD binding fold" evidence="2">
    <location>
        <begin position="6"/>
        <end position="242"/>
    </location>
</feature>
<dbReference type="Pfam" id="PF00899">
    <property type="entry name" value="ThiF"/>
    <property type="match status" value="1"/>
</dbReference>
<dbReference type="SUPFAM" id="SSF69572">
    <property type="entry name" value="Activating enzymes of the ubiquitin-like proteins"/>
    <property type="match status" value="1"/>
</dbReference>
<gene>
    <name evidence="3" type="ORF">J2Z34_001394</name>
</gene>
<evidence type="ECO:0000256" key="1">
    <source>
        <dbReference type="SAM" id="MobiDB-lite"/>
    </source>
</evidence>
<proteinExistence type="predicted"/>
<reference evidence="3 4" key="1">
    <citation type="submission" date="2021-03" db="EMBL/GenBank/DDBJ databases">
        <title>Genomic Encyclopedia of Type Strains, Phase IV (KMG-IV): sequencing the most valuable type-strain genomes for metagenomic binning, comparative biology and taxonomic classification.</title>
        <authorList>
            <person name="Goeker M."/>
        </authorList>
    </citation>
    <scope>NUCLEOTIDE SEQUENCE [LARGE SCALE GENOMIC DNA]</scope>
    <source>
        <strain evidence="3 4">DSM 6139</strain>
    </source>
</reference>
<accession>A0ABS4G2Z8</accession>
<dbReference type="InterPro" id="IPR000594">
    <property type="entry name" value="ThiF_NAD_FAD-bd"/>
</dbReference>
<dbReference type="Gene3D" id="3.40.50.720">
    <property type="entry name" value="NAD(P)-binding Rossmann-like Domain"/>
    <property type="match status" value="1"/>
</dbReference>
<evidence type="ECO:0000259" key="2">
    <source>
        <dbReference type="Pfam" id="PF00899"/>
    </source>
</evidence>
<dbReference type="CDD" id="cd00755">
    <property type="entry name" value="YgdL_like"/>
    <property type="match status" value="1"/>
</dbReference>
<dbReference type="Proteomes" id="UP001519271">
    <property type="component" value="Unassembled WGS sequence"/>
</dbReference>